<evidence type="ECO:0000313" key="2">
    <source>
        <dbReference type="Proteomes" id="UP000218238"/>
    </source>
</evidence>
<dbReference type="InterPro" id="IPR021373">
    <property type="entry name" value="DUF2993"/>
</dbReference>
<comment type="caution">
    <text evidence="1">The sequence shown here is derived from an EMBL/GenBank/DDBJ whole genome shotgun (WGS) entry which is preliminary data.</text>
</comment>
<accession>A0A2A2TEG2</accession>
<reference evidence="1 2" key="1">
    <citation type="submission" date="2017-08" db="EMBL/GenBank/DDBJ databases">
        <title>Draft genome sequence of filamentous cyanobacterium Calothrix elsteri CCALA 953.</title>
        <authorList>
            <person name="Gagunashvili A.N."/>
            <person name="Elster J."/>
            <person name="Andresson O.S."/>
        </authorList>
    </citation>
    <scope>NUCLEOTIDE SEQUENCE [LARGE SCALE GENOMIC DNA]</scope>
    <source>
        <strain evidence="1 2">CCALA 953</strain>
    </source>
</reference>
<gene>
    <name evidence="1" type="ORF">CK510_20860</name>
</gene>
<dbReference type="AlphaFoldDB" id="A0A2A2TEG2"/>
<proteinExistence type="predicted"/>
<protein>
    <recommendedName>
        <fullName evidence="3">DUF2993 domain-containing protein</fullName>
    </recommendedName>
</protein>
<organism evidence="1 2">
    <name type="scientific">Brunnivagina elsteri CCALA 953</name>
    <dbReference type="NCBI Taxonomy" id="987040"/>
    <lineage>
        <taxon>Bacteria</taxon>
        <taxon>Bacillati</taxon>
        <taxon>Cyanobacteriota</taxon>
        <taxon>Cyanophyceae</taxon>
        <taxon>Nostocales</taxon>
        <taxon>Calotrichaceae</taxon>
        <taxon>Brunnivagina</taxon>
    </lineage>
</organism>
<dbReference type="EMBL" id="NTFS01000277">
    <property type="protein sequence ID" value="PAX52144.1"/>
    <property type="molecule type" value="Genomic_DNA"/>
</dbReference>
<evidence type="ECO:0000313" key="1">
    <source>
        <dbReference type="EMBL" id="PAX52144.1"/>
    </source>
</evidence>
<name>A0A2A2TEG2_9CYAN</name>
<dbReference type="Pfam" id="PF11209">
    <property type="entry name" value="LmeA"/>
    <property type="match status" value="1"/>
</dbReference>
<keyword evidence="2" id="KW-1185">Reference proteome</keyword>
<dbReference type="OrthoDB" id="507589at2"/>
<evidence type="ECO:0008006" key="3">
    <source>
        <dbReference type="Google" id="ProtNLM"/>
    </source>
</evidence>
<sequence length="268" mass="29753">MFGGITGLTYINSDPKGTDWGERMLNTVASQTIRHLFSKSESVEVAVRCFPSSKLLQGSIDSFKMSGCGLVIRKDFAVEEMSFETDAVSIDFGSVLSGKLKLKQTTQAIAKVILSEEGINRSFSSELVQKRLMNLSIPELTELSGGEAVSFTDIQVELLPENRLKIFAKADLNNGEPIPINMTVTVGIEKRRRVSFQKPQVELDLVPASQRDMSRTLSMALAEILDNMVDLDRFDLDGVKMRLNRLETEGKKLIFSGYAEIERIPHTG</sequence>
<dbReference type="RefSeq" id="WP_095723531.1">
    <property type="nucleotide sequence ID" value="NZ_NTFS01000277.1"/>
</dbReference>
<dbReference type="Proteomes" id="UP000218238">
    <property type="component" value="Unassembled WGS sequence"/>
</dbReference>